<evidence type="ECO:0000256" key="2">
    <source>
        <dbReference type="ARBA" id="ARBA00023002"/>
    </source>
</evidence>
<proteinExistence type="inferred from homology"/>
<dbReference type="SUPFAM" id="SSF51735">
    <property type="entry name" value="NAD(P)-binding Rossmann-fold domains"/>
    <property type="match status" value="1"/>
</dbReference>
<name>A0A7D8UY47_VANHU</name>
<dbReference type="EMBL" id="QKWK01000009">
    <property type="protein sequence ID" value="TXT07134.1"/>
    <property type="molecule type" value="Genomic_DNA"/>
</dbReference>
<dbReference type="CDD" id="cd05233">
    <property type="entry name" value="SDR_c"/>
    <property type="match status" value="1"/>
</dbReference>
<dbReference type="PANTHER" id="PTHR43669:SF3">
    <property type="entry name" value="ALCOHOL DEHYDROGENASE, PUTATIVE (AFU_ORTHOLOGUE AFUA_3G03445)-RELATED"/>
    <property type="match status" value="1"/>
</dbReference>
<dbReference type="OrthoDB" id="10593379at2759"/>
<dbReference type="PANTHER" id="PTHR43669">
    <property type="entry name" value="5-KETO-D-GLUCONATE 5-REDUCTASE"/>
    <property type="match status" value="1"/>
</dbReference>
<comment type="caution">
    <text evidence="3">The sequence shown here is derived from an EMBL/GenBank/DDBJ whole genome shotgun (WGS) entry which is preliminary data.</text>
</comment>
<protein>
    <submittedName>
        <fullName evidence="3">Uncharacterized protein</fullName>
    </submittedName>
</protein>
<accession>A0A7D8UY47</accession>
<reference evidence="3 4" key="1">
    <citation type="journal article" date="2019" name="PLoS Genet.">
        <title>Convergent evolution of linked mating-type loci in basidiomycete fungi.</title>
        <authorList>
            <person name="Sun S."/>
            <person name="Coelho M.A."/>
            <person name="Heitman J."/>
            <person name="Nowrousian M."/>
        </authorList>
    </citation>
    <scope>NUCLEOTIDE SEQUENCE [LARGE SCALE GENOMIC DNA]</scope>
    <source>
        <strain evidence="3 4">CBS 4282</strain>
    </source>
</reference>
<dbReference type="InterPro" id="IPR036291">
    <property type="entry name" value="NAD(P)-bd_dom_sf"/>
</dbReference>
<gene>
    <name evidence="3" type="ORF">VHUM_03304</name>
</gene>
<organism evidence="3 4">
    <name type="scientific">Vanrija humicola</name>
    <name type="common">Yeast</name>
    <name type="synonym">Cryptococcus humicola</name>
    <dbReference type="NCBI Taxonomy" id="5417"/>
    <lineage>
        <taxon>Eukaryota</taxon>
        <taxon>Fungi</taxon>
        <taxon>Dikarya</taxon>
        <taxon>Basidiomycota</taxon>
        <taxon>Agaricomycotina</taxon>
        <taxon>Tremellomycetes</taxon>
        <taxon>Trichosporonales</taxon>
        <taxon>Trichosporonaceae</taxon>
        <taxon>Vanrija</taxon>
    </lineage>
</organism>
<evidence type="ECO:0000313" key="4">
    <source>
        <dbReference type="Proteomes" id="UP000473826"/>
    </source>
</evidence>
<dbReference type="Pfam" id="PF00106">
    <property type="entry name" value="adh_short"/>
    <property type="match status" value="1"/>
</dbReference>
<evidence type="ECO:0000313" key="3">
    <source>
        <dbReference type="EMBL" id="TXT07134.1"/>
    </source>
</evidence>
<keyword evidence="2" id="KW-0560">Oxidoreductase</keyword>
<evidence type="ECO:0000256" key="1">
    <source>
        <dbReference type="ARBA" id="ARBA00006484"/>
    </source>
</evidence>
<keyword evidence="4" id="KW-1185">Reference proteome</keyword>
<dbReference type="GO" id="GO:0016491">
    <property type="term" value="F:oxidoreductase activity"/>
    <property type="evidence" value="ECO:0007669"/>
    <property type="project" value="UniProtKB-KW"/>
</dbReference>
<comment type="similarity">
    <text evidence="1">Belongs to the short-chain dehydrogenases/reductases (SDR) family.</text>
</comment>
<sequence length="270" mass="27817">MSSFGIERWDPNGAELILKLSPSGTPPDPRSLAGQRVLVIGGSGVVGSHQVDGFARAGATVLLASRSLAAATTAAEAASTRVPGARIVPVSGDLGTFSGAEAFADAVTAAHGQVDHVVVAIGSWWSGTGLWDVPPDVWQRFFVDVTTGYVASLRAWLPRLPAHGAMVWILGASGVVPVPGAGPLSMAQASLVMAQRVVEAETRGTRRLFSVVLGNLATRERPGAPAAWVSADEAAEVAVALAARTDAPSQGVVIRHRDALASVQQRLGLK</sequence>
<dbReference type="AlphaFoldDB" id="A0A7D8UY47"/>
<dbReference type="Gene3D" id="3.40.50.720">
    <property type="entry name" value="NAD(P)-binding Rossmann-like Domain"/>
    <property type="match status" value="1"/>
</dbReference>
<dbReference type="InterPro" id="IPR002347">
    <property type="entry name" value="SDR_fam"/>
</dbReference>
<dbReference type="Proteomes" id="UP000473826">
    <property type="component" value="Unassembled WGS sequence"/>
</dbReference>